<reference evidence="3 4" key="1">
    <citation type="submission" date="2016-10" db="EMBL/GenBank/DDBJ databases">
        <authorList>
            <person name="de Groot N.N."/>
        </authorList>
    </citation>
    <scope>NUCLEOTIDE SEQUENCE [LARGE SCALE GENOMIC DNA]</scope>
    <source>
        <strain evidence="3 4">BH539</strain>
    </source>
</reference>
<evidence type="ECO:0000256" key="1">
    <source>
        <dbReference type="ARBA" id="ARBA00008791"/>
    </source>
</evidence>
<dbReference type="InterPro" id="IPR006016">
    <property type="entry name" value="UspA"/>
</dbReference>
<evidence type="ECO:0000313" key="3">
    <source>
        <dbReference type="EMBL" id="SDG31807.1"/>
    </source>
</evidence>
<feature type="domain" description="UspA" evidence="2">
    <location>
        <begin position="1"/>
        <end position="135"/>
    </location>
</feature>
<dbReference type="Pfam" id="PF00582">
    <property type="entry name" value="Usp"/>
    <property type="match status" value="2"/>
</dbReference>
<dbReference type="InterPro" id="IPR014729">
    <property type="entry name" value="Rossmann-like_a/b/a_fold"/>
</dbReference>
<dbReference type="InterPro" id="IPR006015">
    <property type="entry name" value="Universal_stress_UspA"/>
</dbReference>
<dbReference type="CDD" id="cd00293">
    <property type="entry name" value="USP-like"/>
    <property type="match status" value="2"/>
</dbReference>
<dbReference type="PANTHER" id="PTHR46268">
    <property type="entry name" value="STRESS RESPONSE PROTEIN NHAX"/>
    <property type="match status" value="1"/>
</dbReference>
<evidence type="ECO:0000313" key="4">
    <source>
        <dbReference type="Proteomes" id="UP000198641"/>
    </source>
</evidence>
<dbReference type="EMBL" id="FNCI01000009">
    <property type="protein sequence ID" value="SDG31807.1"/>
    <property type="molecule type" value="Genomic_DNA"/>
</dbReference>
<keyword evidence="4" id="KW-1185">Reference proteome</keyword>
<sequence length="281" mass="31719">MTRTLLFACDLSAENRAAFGRAIRLALESSARLDVLHVLDPYLPHAALHDLEQAVIAEMERMLTDIREDYAIPAPECLIQTVAGAPYAEIIREAHEREVELIVMGAHRKRGQPDLVAGTTLARVLRGAPCPVVSVSHPPTQTWRDILVPVDFSLTCRNALRETLKRFPAAQLTLLHAWELPGERELGSTPNYAQWRDTRVRQLRRQLQAEVETLMATLDDVPELELELEQGNPETVLMNRLRRRAPDLLALGSRGDWQARGHLSERLLAETHCDVMVCRAW</sequence>
<dbReference type="SUPFAM" id="SSF52402">
    <property type="entry name" value="Adenine nucleotide alpha hydrolases-like"/>
    <property type="match status" value="2"/>
</dbReference>
<comment type="similarity">
    <text evidence="1">Belongs to the universal stress protein A family.</text>
</comment>
<evidence type="ECO:0000259" key="2">
    <source>
        <dbReference type="Pfam" id="PF00582"/>
    </source>
</evidence>
<dbReference type="STRING" id="284577.SAMN05216571_10988"/>
<feature type="domain" description="UspA" evidence="2">
    <location>
        <begin position="143"/>
        <end position="279"/>
    </location>
</feature>
<name>A0A1G7T8Y3_9GAMM</name>
<dbReference type="AlphaFoldDB" id="A0A1G7T8Y3"/>
<dbReference type="Proteomes" id="UP000198641">
    <property type="component" value="Unassembled WGS sequence"/>
</dbReference>
<accession>A0A1G7T8Y3</accession>
<proteinExistence type="inferred from homology"/>
<dbReference type="OrthoDB" id="9792500at2"/>
<gene>
    <name evidence="3" type="ORF">SAMN05216571_10988</name>
</gene>
<dbReference type="PRINTS" id="PR01438">
    <property type="entry name" value="UNVRSLSTRESS"/>
</dbReference>
<dbReference type="RefSeq" id="WP_092526540.1">
    <property type="nucleotide sequence ID" value="NZ_FNCI01000009.1"/>
</dbReference>
<protein>
    <submittedName>
        <fullName evidence="3">Nucleotide-binding universal stress protein, UspA family</fullName>
    </submittedName>
</protein>
<dbReference type="Gene3D" id="3.40.50.620">
    <property type="entry name" value="HUPs"/>
    <property type="match status" value="2"/>
</dbReference>
<organism evidence="3 4">
    <name type="scientific">Onishia taeanensis</name>
    <dbReference type="NCBI Taxonomy" id="284577"/>
    <lineage>
        <taxon>Bacteria</taxon>
        <taxon>Pseudomonadati</taxon>
        <taxon>Pseudomonadota</taxon>
        <taxon>Gammaproteobacteria</taxon>
        <taxon>Oceanospirillales</taxon>
        <taxon>Halomonadaceae</taxon>
        <taxon>Onishia</taxon>
    </lineage>
</organism>
<dbReference type="PANTHER" id="PTHR46268:SF6">
    <property type="entry name" value="UNIVERSAL STRESS PROTEIN UP12"/>
    <property type="match status" value="1"/>
</dbReference>